<name>A0A7W3LTA9_ACTNM</name>
<accession>A0A7W3LTA9</accession>
<evidence type="ECO:0000313" key="2">
    <source>
        <dbReference type="EMBL" id="MBA8953918.1"/>
    </source>
</evidence>
<evidence type="ECO:0000259" key="1">
    <source>
        <dbReference type="SMART" id="SM00382"/>
    </source>
</evidence>
<dbReference type="Pfam" id="PF09848">
    <property type="entry name" value="SLFN-g3_helicase"/>
    <property type="match status" value="1"/>
</dbReference>
<dbReference type="SUPFAM" id="SSF52540">
    <property type="entry name" value="P-loop containing nucleoside triphosphate hydrolases"/>
    <property type="match status" value="1"/>
</dbReference>
<dbReference type="Proteomes" id="UP000572680">
    <property type="component" value="Unassembled WGS sequence"/>
</dbReference>
<dbReference type="Gene3D" id="3.40.50.300">
    <property type="entry name" value="P-loop containing nucleotide triphosphate hydrolases"/>
    <property type="match status" value="1"/>
</dbReference>
<dbReference type="InterPro" id="IPR027417">
    <property type="entry name" value="P-loop_NTPase"/>
</dbReference>
<dbReference type="RefSeq" id="WP_182846082.1">
    <property type="nucleotide sequence ID" value="NZ_BAAALP010000001.1"/>
</dbReference>
<keyword evidence="3" id="KW-1185">Reference proteome</keyword>
<reference evidence="2 3" key="1">
    <citation type="submission" date="2020-08" db="EMBL/GenBank/DDBJ databases">
        <title>Genomic Encyclopedia of Type Strains, Phase IV (KMG-IV): sequencing the most valuable type-strain genomes for metagenomic binning, comparative biology and taxonomic classification.</title>
        <authorList>
            <person name="Goeker M."/>
        </authorList>
    </citation>
    <scope>NUCLEOTIDE SEQUENCE [LARGE SCALE GENOMIC DNA]</scope>
    <source>
        <strain evidence="2 3">DSM 44197</strain>
    </source>
</reference>
<dbReference type="InterPro" id="IPR018647">
    <property type="entry name" value="SLFN_3-like_DNA/RNA_helicase"/>
</dbReference>
<dbReference type="SMART" id="SM00382">
    <property type="entry name" value="AAA"/>
    <property type="match status" value="1"/>
</dbReference>
<dbReference type="InterPro" id="IPR003593">
    <property type="entry name" value="AAA+_ATPase"/>
</dbReference>
<organism evidence="2 3">
    <name type="scientific">Actinomadura namibiensis</name>
    <dbReference type="NCBI Taxonomy" id="182080"/>
    <lineage>
        <taxon>Bacteria</taxon>
        <taxon>Bacillati</taxon>
        <taxon>Actinomycetota</taxon>
        <taxon>Actinomycetes</taxon>
        <taxon>Streptosporangiales</taxon>
        <taxon>Thermomonosporaceae</taxon>
        <taxon>Actinomadura</taxon>
    </lineage>
</organism>
<dbReference type="EMBL" id="JACJIA010000008">
    <property type="protein sequence ID" value="MBA8953918.1"/>
    <property type="molecule type" value="Genomic_DNA"/>
</dbReference>
<proteinExistence type="predicted"/>
<comment type="caution">
    <text evidence="2">The sequence shown here is derived from an EMBL/GenBank/DDBJ whole genome shotgun (WGS) entry which is preliminary data.</text>
</comment>
<sequence length="641" mass="70699">MIATDPTAPQALTPPESQVPCVWSGRVAELAECLQQPTFLQKCIERYQQVGFGVVDDGEYGSWERSWPVLVEVLLRAGLDQMQVYLEFGAAGGAQRIDALVLATASDGAPALVVIELKQWRGAQVLSPHLVRRSDGEEVMHPAAQVSSYLAFLRHWFEAGTTAVQIRGLAFLHNARTADVQPLRDSRNEHCLEVPILSKDDLDVDTPPTRLAELLLMADLQPPHDERIQKFERARWVPSRRLLDSVGAMLEGDPSFVLIGDQQHALVKIFNVIDTALQEGSSAVVAVTGGPGSGKTVIATRLLARSMRDSRLDVRYASPSGTLIAQLRRSTRQQGADNLFTYPDQAVGRKTAGARMVVLDEAQRLTRIDRGPSVLQKLVQAVSIVVLFLDERQIIRPNEGITLSEVEQAAAEHGARMHVLSLAGTFRTGGSRAYAAWVDNLLYGTPTPWTGADFDLALATDPPQLQEWINHYAAAGARARIAAGFCWPWKRDQRKLLPEVNIPWLDQHGAEQTWTAPWNAVKAITGDTTAPASKYWATDPGGHQQVGCIYTAQGLEYDYGGVFFGPDLVRRGGTWQAHPQHSHDPSMRNLTSQQYLPLALNIYRVLLTRSTRAMRVYSTDPETQRFLKAHLALAKKQGSSI</sequence>
<dbReference type="AlphaFoldDB" id="A0A7W3LTA9"/>
<gene>
    <name evidence="2" type="ORF">HNR61_005572</name>
</gene>
<evidence type="ECO:0000313" key="3">
    <source>
        <dbReference type="Proteomes" id="UP000572680"/>
    </source>
</evidence>
<feature type="domain" description="AAA+ ATPase" evidence="1">
    <location>
        <begin position="281"/>
        <end position="399"/>
    </location>
</feature>
<protein>
    <recommendedName>
        <fullName evidence="1">AAA+ ATPase domain-containing protein</fullName>
    </recommendedName>
</protein>